<dbReference type="SUPFAM" id="SSF56935">
    <property type="entry name" value="Porins"/>
    <property type="match status" value="1"/>
</dbReference>
<feature type="signal peptide" evidence="9">
    <location>
        <begin position="1"/>
        <end position="34"/>
    </location>
</feature>
<feature type="chain" id="PRO_5042554908" evidence="9">
    <location>
        <begin position="35"/>
        <end position="1109"/>
    </location>
</feature>
<proteinExistence type="inferred from homology"/>
<dbReference type="InterPro" id="IPR012910">
    <property type="entry name" value="Plug_dom"/>
</dbReference>
<evidence type="ECO:0000256" key="9">
    <source>
        <dbReference type="SAM" id="SignalP"/>
    </source>
</evidence>
<feature type="region of interest" description="Disordered" evidence="8">
    <location>
        <begin position="36"/>
        <end position="104"/>
    </location>
</feature>
<keyword evidence="9" id="KW-0732">Signal</keyword>
<comment type="subcellular location">
    <subcellularLocation>
        <location evidence="1 7">Cell outer membrane</location>
        <topology evidence="1 7">Multi-pass membrane protein</topology>
    </subcellularLocation>
</comment>
<keyword evidence="4 7" id="KW-0812">Transmembrane</keyword>
<dbReference type="InterPro" id="IPR039426">
    <property type="entry name" value="TonB-dep_rcpt-like"/>
</dbReference>
<accession>A0AAJ5WQH7</accession>
<dbReference type="AlphaFoldDB" id="A0AAJ5WQH7"/>
<evidence type="ECO:0000256" key="7">
    <source>
        <dbReference type="PROSITE-ProRule" id="PRU01360"/>
    </source>
</evidence>
<evidence type="ECO:0000256" key="2">
    <source>
        <dbReference type="ARBA" id="ARBA00022448"/>
    </source>
</evidence>
<dbReference type="Proteomes" id="UP001220610">
    <property type="component" value="Chromosome"/>
</dbReference>
<comment type="similarity">
    <text evidence="7">Belongs to the TonB-dependent receptor family.</text>
</comment>
<evidence type="ECO:0000256" key="3">
    <source>
        <dbReference type="ARBA" id="ARBA00022452"/>
    </source>
</evidence>
<dbReference type="InterPro" id="IPR036942">
    <property type="entry name" value="Beta-barrel_TonB_sf"/>
</dbReference>
<evidence type="ECO:0000259" key="10">
    <source>
        <dbReference type="Pfam" id="PF07715"/>
    </source>
</evidence>
<organism evidence="11 12">
    <name type="scientific">Candidatus Pseudobacter hemicellulosilyticus</name>
    <dbReference type="NCBI Taxonomy" id="3121375"/>
    <lineage>
        <taxon>Bacteria</taxon>
        <taxon>Pseudomonadati</taxon>
        <taxon>Bacteroidota</taxon>
        <taxon>Chitinophagia</taxon>
        <taxon>Chitinophagales</taxon>
        <taxon>Chitinophagaceae</taxon>
        <taxon>Pseudobacter</taxon>
    </lineage>
</organism>
<evidence type="ECO:0000256" key="1">
    <source>
        <dbReference type="ARBA" id="ARBA00004571"/>
    </source>
</evidence>
<dbReference type="EMBL" id="CP119311">
    <property type="protein sequence ID" value="WEK34214.1"/>
    <property type="molecule type" value="Genomic_DNA"/>
</dbReference>
<evidence type="ECO:0000256" key="5">
    <source>
        <dbReference type="ARBA" id="ARBA00023136"/>
    </source>
</evidence>
<dbReference type="GO" id="GO:0009279">
    <property type="term" value="C:cell outer membrane"/>
    <property type="evidence" value="ECO:0007669"/>
    <property type="project" value="UniProtKB-SubCell"/>
</dbReference>
<keyword evidence="5 7" id="KW-0472">Membrane</keyword>
<evidence type="ECO:0000256" key="4">
    <source>
        <dbReference type="ARBA" id="ARBA00022692"/>
    </source>
</evidence>
<evidence type="ECO:0000313" key="12">
    <source>
        <dbReference type="Proteomes" id="UP001220610"/>
    </source>
</evidence>
<dbReference type="Pfam" id="PF07715">
    <property type="entry name" value="Plug"/>
    <property type="match status" value="1"/>
</dbReference>
<name>A0AAJ5WQH7_9BACT</name>
<dbReference type="InterPro" id="IPR037066">
    <property type="entry name" value="Plug_dom_sf"/>
</dbReference>
<dbReference type="NCBIfam" id="TIGR04056">
    <property type="entry name" value="OMP_RagA_SusC"/>
    <property type="match status" value="1"/>
</dbReference>
<feature type="domain" description="TonB-dependent receptor plug" evidence="10">
    <location>
        <begin position="202"/>
        <end position="308"/>
    </location>
</feature>
<protein>
    <submittedName>
        <fullName evidence="11">TonB-dependent receptor</fullName>
    </submittedName>
</protein>
<dbReference type="InterPro" id="IPR008969">
    <property type="entry name" value="CarboxyPept-like_regulatory"/>
</dbReference>
<reference evidence="11" key="1">
    <citation type="submission" date="2023-03" db="EMBL/GenBank/DDBJ databases">
        <title>Andean soil-derived lignocellulolytic bacterial consortium as a source of novel taxa and putative plastic-active enzymes.</title>
        <authorList>
            <person name="Diaz-Garcia L."/>
            <person name="Chuvochina M."/>
            <person name="Feuerriegel G."/>
            <person name="Bunk B."/>
            <person name="Sproer C."/>
            <person name="Streit W.R."/>
            <person name="Rodriguez L.M."/>
            <person name="Overmann J."/>
            <person name="Jimenez D.J."/>
        </authorList>
    </citation>
    <scope>NUCLEOTIDE SEQUENCE</scope>
    <source>
        <strain evidence="11">MAG 7</strain>
    </source>
</reference>
<keyword evidence="2 7" id="KW-0813">Transport</keyword>
<keyword evidence="11" id="KW-0675">Receptor</keyword>
<gene>
    <name evidence="11" type="ORF">P0Y53_17135</name>
</gene>
<dbReference type="NCBIfam" id="TIGR04057">
    <property type="entry name" value="SusC_RagA_signa"/>
    <property type="match status" value="1"/>
</dbReference>
<dbReference type="SUPFAM" id="SSF49464">
    <property type="entry name" value="Carboxypeptidase regulatory domain-like"/>
    <property type="match status" value="1"/>
</dbReference>
<evidence type="ECO:0000313" key="11">
    <source>
        <dbReference type="EMBL" id="WEK34214.1"/>
    </source>
</evidence>
<dbReference type="InterPro" id="IPR023996">
    <property type="entry name" value="TonB-dep_OMP_SusC/RagA"/>
</dbReference>
<dbReference type="PROSITE" id="PS52016">
    <property type="entry name" value="TONB_DEPENDENT_REC_3"/>
    <property type="match status" value="1"/>
</dbReference>
<keyword evidence="6 7" id="KW-0998">Cell outer membrane</keyword>
<dbReference type="Gene3D" id="2.170.130.10">
    <property type="entry name" value="TonB-dependent receptor, plug domain"/>
    <property type="match status" value="1"/>
</dbReference>
<dbReference type="FunFam" id="2.170.130.10:FF:000003">
    <property type="entry name" value="SusC/RagA family TonB-linked outer membrane protein"/>
    <property type="match status" value="1"/>
</dbReference>
<dbReference type="Gene3D" id="2.40.170.20">
    <property type="entry name" value="TonB-dependent receptor, beta-barrel domain"/>
    <property type="match status" value="1"/>
</dbReference>
<dbReference type="InterPro" id="IPR023997">
    <property type="entry name" value="TonB-dep_OMP_SusC/RagA_CS"/>
</dbReference>
<evidence type="ECO:0000256" key="8">
    <source>
        <dbReference type="SAM" id="MobiDB-lite"/>
    </source>
</evidence>
<evidence type="ECO:0000256" key="6">
    <source>
        <dbReference type="ARBA" id="ARBA00023237"/>
    </source>
</evidence>
<dbReference type="Pfam" id="PF13715">
    <property type="entry name" value="CarbopepD_reg_2"/>
    <property type="match status" value="1"/>
</dbReference>
<sequence length="1109" mass="122965">MSVFTRSTRLHWLRPVRLLAVLSLLLLTVAVANAQDTTKPKQDSIPVRTDTLPKKDSLPQTDSLPAPKADTVPQQRRDTIPAASLDSAEALTDTLPRPGADTLSRNADTTLVIGTVLLPAETGDLSGTSVQVKGQPAVIITDSTGKFAISARPGQTLVFSRVGFRNREVRLTGQKMVNVNMQTAASDELDQVVVVSYGKQRQRNITGSIAVVESTDIKDIPAAEFGQKLNGKVPGLQINQVTGRPGQAMTFRLRGASSLNSGNQPLFVVDGQPVLDINQLNPDDIESFSILKDASSTALYGSRAANGVVMITTRTAKPNKTSINLNSYVGWQSVGERGRPDMMNAQEFAGFMKGYYEDKRRYEGTAGDPPREPTLEDVPEEYRNPAQYGAGTDWYDLMLRTAMIQNHTIQISTGTDKLLSAITASYFNQEGVMLNTGMERFSFRANNEFRPHKRVKLGFNFAPSFQNDKNTRAPLDGNRQILVLGMIASPLVPHINADGSYPLRGSSTGMYAMPNPYQQLLNANVNQKTFRGLGNAYADLEILKNLNFRSSINVDLGYIDYNAFYNGNYGTFGTPPPNTNINAVHSSYNYTSWLAENTLAYKFDIGASHNFDLLAGYAAQKYSRNFRGINGTNFPNDLIPWIIQGSGVNSGTTNNTAWDMVSWFGRLNYDFQNKYFLTANIRRDASSRFGTEERWGYFPSVSAGWVISDEHFFPKINALSFLKFRGSYGLTGNNNIGDYTQVSLMSPTPYTFEGATTSPGYAITSLGNPRLSWETSKQLDLGLEASLFGDRIQLTYDYYKKETEDLLYRIDLPSSSGYTQVTSNVGSFRMWGHEIAVSSRNLTGTLKWNTSFNVAFNDNRVLSLQNGNPIGGVNTYNDYNRTAVGRRIGEFWGYVFDGVYMNQAEFNSQAKHNTSVVGSTRMKDINGDGVINQSDKDYIGNPNPRYLYGMTNDLSYKNFDLSVVVSGAAGYDVLYTNYQNLLNIDGIFNVTKDMANRWRSEANPGNGQVPRTMTGTTELYRLASSNWVSPGDYITVRNITLGYTFQKEQLKWVKSARLYISGNQLWVFTKYKHQNPEANDSRDQATTAGQDNGSFPVPRTFLIGANFSF</sequence>
<keyword evidence="3 7" id="KW-1134">Transmembrane beta strand</keyword>